<evidence type="ECO:0000313" key="2">
    <source>
        <dbReference type="EMBL" id="QHT95317.1"/>
    </source>
</evidence>
<accession>A0A6C0IU23</accession>
<name>A0A6C0IU23_9ZZZZ</name>
<sequence length="325" mass="38393">MYIKIFMKYNVHINYRMFTPILVFVLLSFVHSFGLWPNINRFPLLSCIENVYENNQYLPSQSILFNPKVDMHNVTEEDKMQFEWYMIGRNTDFPFRVPRKITIWGKEYTIWKQNKNDYVCLTDTCSEDLNSLYENQHFHVVEKNNQVFLNTYQNVSNKTMVSRSDYFTHNSFRHVFVETCIDLHPSILVDASLDIVHVIFAKLFTKNNVFEPSDISIMYSPHSLHNSVNYTYTCGPQSMTSVFFGTNEMTISSEIIHPYATISCVTIGDKQLVFETHILPIDANHCKIFICCYQNIGLYYRHEKWIGKIIQTFLDVYTQLSVCRR</sequence>
<dbReference type="InterPro" id="IPR017941">
    <property type="entry name" value="Rieske_2Fe-2S"/>
</dbReference>
<feature type="domain" description="Rieske" evidence="1">
    <location>
        <begin position="83"/>
        <end position="132"/>
    </location>
</feature>
<organism evidence="2">
    <name type="scientific">viral metagenome</name>
    <dbReference type="NCBI Taxonomy" id="1070528"/>
    <lineage>
        <taxon>unclassified sequences</taxon>
        <taxon>metagenomes</taxon>
        <taxon>organismal metagenomes</taxon>
    </lineage>
</organism>
<dbReference type="Pfam" id="PF00355">
    <property type="entry name" value="Rieske"/>
    <property type="match status" value="1"/>
</dbReference>
<protein>
    <recommendedName>
        <fullName evidence="1">Rieske domain-containing protein</fullName>
    </recommendedName>
</protein>
<reference evidence="2" key="1">
    <citation type="journal article" date="2020" name="Nature">
        <title>Giant virus diversity and host interactions through global metagenomics.</title>
        <authorList>
            <person name="Schulz F."/>
            <person name="Roux S."/>
            <person name="Paez-Espino D."/>
            <person name="Jungbluth S."/>
            <person name="Walsh D.A."/>
            <person name="Denef V.J."/>
            <person name="McMahon K.D."/>
            <person name="Konstantinidis K.T."/>
            <person name="Eloe-Fadrosh E.A."/>
            <person name="Kyrpides N.C."/>
            <person name="Woyke T."/>
        </authorList>
    </citation>
    <scope>NUCLEOTIDE SEQUENCE</scope>
    <source>
        <strain evidence="2">GVMAG-M-3300024261-8</strain>
    </source>
</reference>
<proteinExistence type="predicted"/>
<dbReference type="EMBL" id="MN740240">
    <property type="protein sequence ID" value="QHT95317.1"/>
    <property type="molecule type" value="Genomic_DNA"/>
</dbReference>
<dbReference type="GO" id="GO:0051537">
    <property type="term" value="F:2 iron, 2 sulfur cluster binding"/>
    <property type="evidence" value="ECO:0007669"/>
    <property type="project" value="InterPro"/>
</dbReference>
<dbReference type="AlphaFoldDB" id="A0A6C0IU23"/>
<evidence type="ECO:0000259" key="1">
    <source>
        <dbReference type="Pfam" id="PF00355"/>
    </source>
</evidence>